<keyword evidence="3" id="KW-1185">Reference proteome</keyword>
<dbReference type="SUPFAM" id="SSF54285">
    <property type="entry name" value="MoaD/ThiS"/>
    <property type="match status" value="1"/>
</dbReference>
<dbReference type="Gene3D" id="3.10.20.30">
    <property type="match status" value="1"/>
</dbReference>
<dbReference type="RefSeq" id="WP_091751127.1">
    <property type="nucleotide sequence ID" value="NZ_FODY01000030.1"/>
</dbReference>
<evidence type="ECO:0000313" key="2">
    <source>
        <dbReference type="EMBL" id="SEP43514.1"/>
    </source>
</evidence>
<dbReference type="InterPro" id="IPR012675">
    <property type="entry name" value="Beta-grasp_dom_sf"/>
</dbReference>
<organism evidence="2 3">
    <name type="scientific">Propionispora vibrioides</name>
    <dbReference type="NCBI Taxonomy" id="112903"/>
    <lineage>
        <taxon>Bacteria</taxon>
        <taxon>Bacillati</taxon>
        <taxon>Bacillota</taxon>
        <taxon>Negativicutes</taxon>
        <taxon>Selenomonadales</taxon>
        <taxon>Sporomusaceae</taxon>
        <taxon>Propionispora</taxon>
    </lineage>
</organism>
<proteinExistence type="predicted"/>
<sequence length="79" mass="8258">MVIEVRLYAGLKKYAPSSSSGILAVDVSESILVEELLEELEIAASEVGSIKINGNAGSARQTLQDGDRVDLLPASGLIS</sequence>
<dbReference type="AlphaFoldDB" id="A0A1H8XU10"/>
<dbReference type="InterPro" id="IPR027798">
    <property type="entry name" value="Ub_Mut7C"/>
</dbReference>
<dbReference type="Pfam" id="PF14451">
    <property type="entry name" value="Ub-Mut7C"/>
    <property type="match status" value="1"/>
</dbReference>
<protein>
    <submittedName>
        <fullName evidence="2">Mut7-C ubiquitin</fullName>
    </submittedName>
</protein>
<evidence type="ECO:0000259" key="1">
    <source>
        <dbReference type="Pfam" id="PF14451"/>
    </source>
</evidence>
<dbReference type="STRING" id="112903.SAMN04490178_13027"/>
<reference evidence="2 3" key="1">
    <citation type="submission" date="2016-10" db="EMBL/GenBank/DDBJ databases">
        <authorList>
            <person name="de Groot N.N."/>
        </authorList>
    </citation>
    <scope>NUCLEOTIDE SEQUENCE [LARGE SCALE GENOMIC DNA]</scope>
    <source>
        <strain evidence="2 3">DSM 13305</strain>
    </source>
</reference>
<dbReference type="EMBL" id="FODY01000030">
    <property type="protein sequence ID" value="SEP43514.1"/>
    <property type="molecule type" value="Genomic_DNA"/>
</dbReference>
<dbReference type="InterPro" id="IPR016155">
    <property type="entry name" value="Mopterin_synth/thiamin_S_b"/>
</dbReference>
<dbReference type="Proteomes" id="UP000198847">
    <property type="component" value="Unassembled WGS sequence"/>
</dbReference>
<gene>
    <name evidence="2" type="ORF">SAMN04490178_13027</name>
</gene>
<feature type="domain" description="Ubiquitin Mut7-C" evidence="1">
    <location>
        <begin position="2"/>
        <end position="74"/>
    </location>
</feature>
<dbReference type="OrthoDB" id="9801945at2"/>
<accession>A0A1H8XU10</accession>
<evidence type="ECO:0000313" key="3">
    <source>
        <dbReference type="Proteomes" id="UP000198847"/>
    </source>
</evidence>
<name>A0A1H8XU10_9FIRM</name>